<dbReference type="EMBL" id="PZQS01000005">
    <property type="protein sequence ID" value="PVD29908.1"/>
    <property type="molecule type" value="Genomic_DNA"/>
</dbReference>
<evidence type="ECO:0000256" key="10">
    <source>
        <dbReference type="ARBA" id="ARBA00023170"/>
    </source>
</evidence>
<evidence type="ECO:0000256" key="13">
    <source>
        <dbReference type="RuleBase" id="RU003762"/>
    </source>
</evidence>
<evidence type="ECO:0000256" key="8">
    <source>
        <dbReference type="ARBA" id="ARBA00023037"/>
    </source>
</evidence>
<evidence type="ECO:0000259" key="15">
    <source>
        <dbReference type="Pfam" id="PF08441"/>
    </source>
</evidence>
<accession>A0A2T7P915</accession>
<dbReference type="Gene3D" id="2.60.40.1510">
    <property type="entry name" value="ntegrin, alpha v. Chain A, domain 3"/>
    <property type="match status" value="1"/>
</dbReference>
<feature type="repeat" description="FG-GAP" evidence="12">
    <location>
        <begin position="477"/>
        <end position="534"/>
    </location>
</feature>
<dbReference type="GO" id="GO:0033627">
    <property type="term" value="P:cell adhesion mediated by integrin"/>
    <property type="evidence" value="ECO:0007669"/>
    <property type="project" value="TreeGrafter"/>
</dbReference>
<feature type="region of interest" description="Disordered" evidence="14">
    <location>
        <begin position="1190"/>
        <end position="1215"/>
    </location>
</feature>
<keyword evidence="8 13" id="KW-0401">Integrin</keyword>
<dbReference type="InterPro" id="IPR032695">
    <property type="entry name" value="Integrin_dom_sf"/>
</dbReference>
<dbReference type="AlphaFoldDB" id="A0A2T7P915"/>
<evidence type="ECO:0000256" key="14">
    <source>
        <dbReference type="SAM" id="MobiDB-lite"/>
    </source>
</evidence>
<feature type="domain" description="Integrin alpha first immunoglubulin-like" evidence="15">
    <location>
        <begin position="585"/>
        <end position="748"/>
    </location>
</feature>
<comment type="subcellular location">
    <subcellularLocation>
        <location evidence="1 13">Membrane</location>
        <topology evidence="1 13">Single-pass type I membrane protein</topology>
    </subcellularLocation>
</comment>
<evidence type="ECO:0000259" key="16">
    <source>
        <dbReference type="Pfam" id="PF20805"/>
    </source>
</evidence>
<dbReference type="Gene3D" id="2.130.10.130">
    <property type="entry name" value="Integrin alpha, N-terminal"/>
    <property type="match status" value="1"/>
</dbReference>
<dbReference type="GO" id="GO:0008305">
    <property type="term" value="C:integrin complex"/>
    <property type="evidence" value="ECO:0007669"/>
    <property type="project" value="InterPro"/>
</dbReference>
<dbReference type="InterPro" id="IPR013519">
    <property type="entry name" value="Int_alpha_beta-p"/>
</dbReference>
<keyword evidence="4" id="KW-0732">Signal</keyword>
<evidence type="ECO:0000256" key="6">
    <source>
        <dbReference type="ARBA" id="ARBA00022889"/>
    </source>
</evidence>
<evidence type="ECO:0000313" key="18">
    <source>
        <dbReference type="EMBL" id="PVD29908.1"/>
    </source>
</evidence>
<sequence>MRILRDLTEAEKYHLARNRCIANVCSSLRLYELLFFCVNKFYLLTKCEANKTCSSDLVLEGRVLHFPSEEGLDLNVVNRTSEVVLELTLTNKHEIAARIHLTVKIQRRIPFRFIEAVRESLLDFNSDKMLFINDCYTRGVSLMLLCSITCCAAYNVDVQSAVVHHGPNKTSFGYRAEFLIFDNGSTRLLVSAPRFKPENQKLSGKHFFCEPLKHDTCVEKTTIPFGRKQEKASQDFGEKGEMFGLTVTLINKSSALVCGPVWNDQSWYSNDFPVGRCQLIPPGTSSLSPLYNNSAHQYIGLVEVDGKKIVNLLNGFAQFGFSAAVDGDGDIVIGTPGFSLGKGSFGVLTLEGEEFDMNRNKSFDDEAYVNLGFAVTVGNFCGNVTVCFAVSNRMPNGKVYIVARKQPKVFDQIQLLQEFQDYSSYGSSLCSMDINGDGLSDLLVGAPTYSYHNNVSWSYDEGRVFVYLQLQGKLQREVILAGGSRMFARFGSAIGDIGDINQDSINDVAVGAPQEDEGVGAVYIYLGGSKGPSQSYSQRISGQLLKKGLLSFGTHISQPISNLSAYPAFAVGSPESDAVVVLRIRPIINARAYILTPASPVNSSNNLCPPNISIDRLTISGCLELKLCVNYSVSHARQQHDTVSFDLTFEIDTQTNRGWRRMHLYRGQGNPTVKSVRETVSVNSEQGHCQLYTAVMREKRINLNRFQPVKIEATFALNTTQVNEDNEDITPILNKDLPTNTLTELRFLLSCGENQTCRPDLVLSGNVLHVPSEEILNLNVVNITSEVVLNLSVTNKQETAYGIRLIVSIQGQIQFRAADGNYASSFSCDLPNNQEDNELDEGRTTLTCSSWSPLNQGNTLSVRLLFDGASVSLEASSPLIMFNVTSEPYDIVQNPEIEMSDNTILLESRKVIIADLHLEGSSDPHSLYIYPESDHTSLQGAHRLLVTNRGPSFMPSTHVIISLPYMDMEGRELLISHNVMVKHSDGAVDQCSFVDFFDAGMVMTTQSTVNPSTTLGSEGLTFGEVKASRRRRRQAGDEAHDNTTTKSGNGRQEAYLLDCMSYKCKAFKCRLPILQRHSQVEIDISLVLDKDALIFSSNIDTIMYLTKSKVEEPSSPFFYKWTEPRSTNVSTPIYYVRSRSKVSIWIIVGGVVGGLLVLVVIIVVLRRLGFFRRADKARLQRLKRESGFYSSRQQPQNSVSLFTEEESITDEKIEN</sequence>
<feature type="compositionally biased region" description="Basic and acidic residues" evidence="14">
    <location>
        <begin position="1034"/>
        <end position="1043"/>
    </location>
</feature>
<dbReference type="STRING" id="400727.A0A2T7P915"/>
<dbReference type="SUPFAM" id="SSF69179">
    <property type="entry name" value="Integrin domains"/>
    <property type="match status" value="3"/>
</dbReference>
<protein>
    <submittedName>
        <fullName evidence="18">Uncharacterized protein</fullName>
    </submittedName>
</protein>
<dbReference type="Pfam" id="PF20805">
    <property type="entry name" value="Integrin_A_Ig_2"/>
    <property type="match status" value="1"/>
</dbReference>
<dbReference type="GO" id="GO:0009897">
    <property type="term" value="C:external side of plasma membrane"/>
    <property type="evidence" value="ECO:0007669"/>
    <property type="project" value="TreeGrafter"/>
</dbReference>
<dbReference type="InterPro" id="IPR028994">
    <property type="entry name" value="Integrin_alpha_N"/>
</dbReference>
<gene>
    <name evidence="18" type="ORF">C0Q70_09165</name>
</gene>
<dbReference type="Pfam" id="PF08441">
    <property type="entry name" value="Integrin_A_Ig_1"/>
    <property type="match status" value="1"/>
</dbReference>
<comment type="similarity">
    <text evidence="2 13">Belongs to the integrin alpha chain family.</text>
</comment>
<dbReference type="Gene3D" id="2.60.40.1530">
    <property type="entry name" value="ntegrin, alpha v. Chain A, domain 4"/>
    <property type="match status" value="1"/>
</dbReference>
<evidence type="ECO:0000256" key="1">
    <source>
        <dbReference type="ARBA" id="ARBA00004479"/>
    </source>
</evidence>
<dbReference type="GO" id="GO:0007160">
    <property type="term" value="P:cell-matrix adhesion"/>
    <property type="evidence" value="ECO:0007669"/>
    <property type="project" value="TreeGrafter"/>
</dbReference>
<proteinExistence type="inferred from homology"/>
<feature type="transmembrane region" description="Helical" evidence="13">
    <location>
        <begin position="1142"/>
        <end position="1165"/>
    </location>
</feature>
<dbReference type="Gene3D" id="1.20.5.930">
    <property type="entry name" value="Bicelle-embedded integrin alpha(iib) transmembrane segment"/>
    <property type="match status" value="1"/>
</dbReference>
<evidence type="ECO:0000256" key="2">
    <source>
        <dbReference type="ARBA" id="ARBA00008054"/>
    </source>
</evidence>
<evidence type="ECO:0000256" key="11">
    <source>
        <dbReference type="ARBA" id="ARBA00023180"/>
    </source>
</evidence>
<dbReference type="PANTHER" id="PTHR23220">
    <property type="entry name" value="INTEGRIN ALPHA"/>
    <property type="match status" value="1"/>
</dbReference>
<evidence type="ECO:0000256" key="12">
    <source>
        <dbReference type="PROSITE-ProRule" id="PRU00803"/>
    </source>
</evidence>
<evidence type="ECO:0000256" key="9">
    <source>
        <dbReference type="ARBA" id="ARBA00023136"/>
    </source>
</evidence>
<keyword evidence="6 13" id="KW-0130">Cell adhesion</keyword>
<feature type="compositionally biased region" description="Polar residues" evidence="14">
    <location>
        <begin position="1190"/>
        <end position="1201"/>
    </location>
</feature>
<dbReference type="InterPro" id="IPR048285">
    <property type="entry name" value="Integrin_alpha_Ig-like_2"/>
</dbReference>
<dbReference type="GO" id="GO:0005178">
    <property type="term" value="F:integrin binding"/>
    <property type="evidence" value="ECO:0007669"/>
    <property type="project" value="TreeGrafter"/>
</dbReference>
<keyword evidence="3 13" id="KW-0812">Transmembrane</keyword>
<evidence type="ECO:0000259" key="17">
    <source>
        <dbReference type="Pfam" id="PF20806"/>
    </source>
</evidence>
<dbReference type="InterPro" id="IPR013517">
    <property type="entry name" value="FG-GAP"/>
</dbReference>
<dbReference type="PRINTS" id="PR01185">
    <property type="entry name" value="INTEGRINA"/>
</dbReference>
<feature type="domain" description="Integrin alpha second immunoglobulin-like" evidence="16">
    <location>
        <begin position="751"/>
        <end position="887"/>
    </location>
</feature>
<evidence type="ECO:0000313" key="19">
    <source>
        <dbReference type="Proteomes" id="UP000245119"/>
    </source>
</evidence>
<dbReference type="PANTHER" id="PTHR23220:SF134">
    <property type="entry name" value="INTEGRIN ALPHA-2 DOMAIN-CONTAINING PROTEIN"/>
    <property type="match status" value="1"/>
</dbReference>
<dbReference type="InterPro" id="IPR000413">
    <property type="entry name" value="Integrin_alpha"/>
</dbReference>
<evidence type="ECO:0000256" key="7">
    <source>
        <dbReference type="ARBA" id="ARBA00022989"/>
    </source>
</evidence>
<dbReference type="OrthoDB" id="5573735at2759"/>
<name>A0A2T7P915_POMCA</name>
<keyword evidence="9 13" id="KW-0472">Membrane</keyword>
<feature type="domain" description="Integrin alpha third immunoglobulin-like" evidence="17">
    <location>
        <begin position="942"/>
        <end position="1133"/>
    </location>
</feature>
<dbReference type="SUPFAM" id="SSF69318">
    <property type="entry name" value="Integrin alpha N-terminal domain"/>
    <property type="match status" value="1"/>
</dbReference>
<dbReference type="InterPro" id="IPR048286">
    <property type="entry name" value="Integrin_alpha_Ig-like_3"/>
</dbReference>
<keyword evidence="10 13" id="KW-0675">Receptor</keyword>
<keyword evidence="5" id="KW-0677">Repeat</keyword>
<organism evidence="18 19">
    <name type="scientific">Pomacea canaliculata</name>
    <name type="common">Golden apple snail</name>
    <dbReference type="NCBI Taxonomy" id="400727"/>
    <lineage>
        <taxon>Eukaryota</taxon>
        <taxon>Metazoa</taxon>
        <taxon>Spiralia</taxon>
        <taxon>Lophotrochozoa</taxon>
        <taxon>Mollusca</taxon>
        <taxon>Gastropoda</taxon>
        <taxon>Caenogastropoda</taxon>
        <taxon>Architaenioglossa</taxon>
        <taxon>Ampullarioidea</taxon>
        <taxon>Ampullariidae</taxon>
        <taxon>Pomacea</taxon>
    </lineage>
</organism>
<dbReference type="Pfam" id="PF20806">
    <property type="entry name" value="Integrin_A_Ig_3"/>
    <property type="match status" value="1"/>
</dbReference>
<evidence type="ECO:0000256" key="3">
    <source>
        <dbReference type="ARBA" id="ARBA00022692"/>
    </source>
</evidence>
<keyword evidence="11" id="KW-0325">Glycoprotein</keyword>
<reference evidence="18 19" key="1">
    <citation type="submission" date="2018-04" db="EMBL/GenBank/DDBJ databases">
        <title>The genome of golden apple snail Pomacea canaliculata provides insight into stress tolerance and invasive adaptation.</title>
        <authorList>
            <person name="Liu C."/>
            <person name="Liu B."/>
            <person name="Ren Y."/>
            <person name="Zhang Y."/>
            <person name="Wang H."/>
            <person name="Li S."/>
            <person name="Jiang F."/>
            <person name="Yin L."/>
            <person name="Zhang G."/>
            <person name="Qian W."/>
            <person name="Fan W."/>
        </authorList>
    </citation>
    <scope>NUCLEOTIDE SEQUENCE [LARGE SCALE GENOMIC DNA]</scope>
    <source>
        <strain evidence="18">SZHN2017</strain>
        <tissue evidence="18">Muscle</tissue>
    </source>
</reference>
<evidence type="ECO:0000256" key="5">
    <source>
        <dbReference type="ARBA" id="ARBA00022737"/>
    </source>
</evidence>
<feature type="region of interest" description="Disordered" evidence="14">
    <location>
        <begin position="1026"/>
        <end position="1048"/>
    </location>
</feature>
<comment type="caution">
    <text evidence="18">The sequence shown here is derived from an EMBL/GenBank/DDBJ whole genome shotgun (WGS) entry which is preliminary data.</text>
</comment>
<feature type="repeat" description="FG-GAP" evidence="12">
    <location>
        <begin position="411"/>
        <end position="476"/>
    </location>
</feature>
<dbReference type="GO" id="GO:0007229">
    <property type="term" value="P:integrin-mediated signaling pathway"/>
    <property type="evidence" value="ECO:0007669"/>
    <property type="project" value="UniProtKB-KW"/>
</dbReference>
<dbReference type="Proteomes" id="UP000245119">
    <property type="component" value="Linkage Group LG5"/>
</dbReference>
<keyword evidence="7 13" id="KW-1133">Transmembrane helix</keyword>
<dbReference type="GO" id="GO:0098609">
    <property type="term" value="P:cell-cell adhesion"/>
    <property type="evidence" value="ECO:0007669"/>
    <property type="project" value="TreeGrafter"/>
</dbReference>
<keyword evidence="19" id="KW-1185">Reference proteome</keyword>
<dbReference type="InterPro" id="IPR013649">
    <property type="entry name" value="Integrin_alpha_Ig-like_1"/>
</dbReference>
<evidence type="ECO:0000256" key="4">
    <source>
        <dbReference type="ARBA" id="ARBA00022729"/>
    </source>
</evidence>
<dbReference type="Pfam" id="PF01839">
    <property type="entry name" value="FG-GAP"/>
    <property type="match status" value="2"/>
</dbReference>
<dbReference type="PROSITE" id="PS51470">
    <property type="entry name" value="FG_GAP"/>
    <property type="match status" value="2"/>
</dbReference>
<dbReference type="Gene3D" id="2.60.40.1460">
    <property type="entry name" value="Integrin domains. Chain A, domain 2"/>
    <property type="match status" value="1"/>
</dbReference>
<dbReference type="SMART" id="SM00191">
    <property type="entry name" value="Int_alpha"/>
    <property type="match status" value="4"/>
</dbReference>